<feature type="DNA-binding region" description="OmpR/PhoB-type" evidence="7">
    <location>
        <begin position="137"/>
        <end position="225"/>
    </location>
</feature>
<accession>A0AAE4Z8M4</accession>
<dbReference type="Pfam" id="PF00486">
    <property type="entry name" value="Trans_reg_C"/>
    <property type="match status" value="1"/>
</dbReference>
<dbReference type="PROSITE" id="PS50110">
    <property type="entry name" value="RESPONSE_REGULATORY"/>
    <property type="match status" value="1"/>
</dbReference>
<feature type="modified residue" description="4-aspartylphosphate" evidence="6">
    <location>
        <position position="57"/>
    </location>
</feature>
<evidence type="ECO:0000256" key="5">
    <source>
        <dbReference type="ARBA" id="ARBA00023163"/>
    </source>
</evidence>
<dbReference type="CDD" id="cd00383">
    <property type="entry name" value="trans_reg_C"/>
    <property type="match status" value="1"/>
</dbReference>
<dbReference type="PANTHER" id="PTHR48111">
    <property type="entry name" value="REGULATOR OF RPOS"/>
    <property type="match status" value="1"/>
</dbReference>
<dbReference type="SMART" id="SM00448">
    <property type="entry name" value="REC"/>
    <property type="match status" value="1"/>
</dbReference>
<evidence type="ECO:0000256" key="4">
    <source>
        <dbReference type="ARBA" id="ARBA00023125"/>
    </source>
</evidence>
<keyword evidence="4 7" id="KW-0238">DNA-binding</keyword>
<feature type="domain" description="Response regulatory" evidence="8">
    <location>
        <begin position="8"/>
        <end position="124"/>
    </location>
</feature>
<dbReference type="GO" id="GO:0005829">
    <property type="term" value="C:cytosol"/>
    <property type="evidence" value="ECO:0007669"/>
    <property type="project" value="TreeGrafter"/>
</dbReference>
<dbReference type="InterPro" id="IPR011006">
    <property type="entry name" value="CheY-like_superfamily"/>
</dbReference>
<proteinExistence type="predicted"/>
<comment type="caution">
    <text evidence="10">The sequence shown here is derived from an EMBL/GenBank/DDBJ whole genome shotgun (WGS) entry which is preliminary data.</text>
</comment>
<feature type="domain" description="OmpR/PhoB-type" evidence="9">
    <location>
        <begin position="137"/>
        <end position="225"/>
    </location>
</feature>
<dbReference type="Gene3D" id="6.10.250.690">
    <property type="match status" value="1"/>
</dbReference>
<dbReference type="GO" id="GO:0000976">
    <property type="term" value="F:transcription cis-regulatory region binding"/>
    <property type="evidence" value="ECO:0007669"/>
    <property type="project" value="TreeGrafter"/>
</dbReference>
<evidence type="ECO:0000256" key="3">
    <source>
        <dbReference type="ARBA" id="ARBA00023015"/>
    </source>
</evidence>
<evidence type="ECO:0000313" key="10">
    <source>
        <dbReference type="EMBL" id="NIR75683.1"/>
    </source>
</evidence>
<feature type="non-terminal residue" evidence="10">
    <location>
        <position position="225"/>
    </location>
</feature>
<reference evidence="10 11" key="1">
    <citation type="submission" date="2020-01" db="EMBL/GenBank/DDBJ databases">
        <title>Genomes assembled from Gulf of Kutch pelagic sediment metagenomes.</title>
        <authorList>
            <person name="Chandrashekar M."/>
            <person name="Mahajan M.S."/>
            <person name="Dave K.J."/>
            <person name="Vatsa P."/>
            <person name="Nathani N.M."/>
        </authorList>
    </citation>
    <scope>NUCLEOTIDE SEQUENCE [LARGE SCALE GENOMIC DNA]</scope>
    <source>
        <strain evidence="10">KS3-K002</strain>
    </source>
</reference>
<keyword evidence="3" id="KW-0805">Transcription regulation</keyword>
<dbReference type="GO" id="GO:0000156">
    <property type="term" value="F:phosphorelay response regulator activity"/>
    <property type="evidence" value="ECO:0007669"/>
    <property type="project" value="TreeGrafter"/>
</dbReference>
<dbReference type="Gene3D" id="1.10.10.10">
    <property type="entry name" value="Winged helix-like DNA-binding domain superfamily/Winged helix DNA-binding domain"/>
    <property type="match status" value="1"/>
</dbReference>
<evidence type="ECO:0000259" key="8">
    <source>
        <dbReference type="PROSITE" id="PS50110"/>
    </source>
</evidence>
<dbReference type="InterPro" id="IPR001789">
    <property type="entry name" value="Sig_transdc_resp-reg_receiver"/>
</dbReference>
<dbReference type="GO" id="GO:0032993">
    <property type="term" value="C:protein-DNA complex"/>
    <property type="evidence" value="ECO:0007669"/>
    <property type="project" value="TreeGrafter"/>
</dbReference>
<organism evidence="10 11">
    <name type="scientific">Candidatus Kutchimonas denitrificans</name>
    <dbReference type="NCBI Taxonomy" id="3056748"/>
    <lineage>
        <taxon>Bacteria</taxon>
        <taxon>Pseudomonadati</taxon>
        <taxon>Gemmatimonadota</taxon>
        <taxon>Gemmatimonadia</taxon>
        <taxon>Candidatus Palauibacterales</taxon>
        <taxon>Candidatus Palauibacteraceae</taxon>
        <taxon>Candidatus Kutchimonas</taxon>
    </lineage>
</organism>
<keyword evidence="1 6" id="KW-0597">Phosphoprotein</keyword>
<evidence type="ECO:0000256" key="6">
    <source>
        <dbReference type="PROSITE-ProRule" id="PRU00169"/>
    </source>
</evidence>
<evidence type="ECO:0000256" key="2">
    <source>
        <dbReference type="ARBA" id="ARBA00023012"/>
    </source>
</evidence>
<dbReference type="PROSITE" id="PS51755">
    <property type="entry name" value="OMPR_PHOB"/>
    <property type="match status" value="1"/>
</dbReference>
<dbReference type="GO" id="GO:0006355">
    <property type="term" value="P:regulation of DNA-templated transcription"/>
    <property type="evidence" value="ECO:0007669"/>
    <property type="project" value="InterPro"/>
</dbReference>
<sequence length="225" mass="24972">MNDQKTPQILVVEDEADIAALVAFQLTHAGFRVRTASTGRQALRAIEAEPPDLVVLDLMLPEVGGLQVLRTIRSRKETRHTPVIVVTARGEEQDRLEGFEVGADDYVSKPFSPKELVLRVRAVLRRAAAPESGAARGRTLRAGPLTVDVDAHRVTVDDEEVELTPKEFRLLVCLLERRGRTQSRQDLLEAVWETTADIETRTVDMHVGRLRSKLGPAGDSIETVR</sequence>
<dbReference type="Pfam" id="PF00072">
    <property type="entry name" value="Response_reg"/>
    <property type="match status" value="1"/>
</dbReference>
<dbReference type="InterPro" id="IPR039420">
    <property type="entry name" value="WalR-like"/>
</dbReference>
<evidence type="ECO:0000256" key="7">
    <source>
        <dbReference type="PROSITE-ProRule" id="PRU01091"/>
    </source>
</evidence>
<protein>
    <submittedName>
        <fullName evidence="10">Response regulator transcription factor</fullName>
    </submittedName>
</protein>
<evidence type="ECO:0000259" key="9">
    <source>
        <dbReference type="PROSITE" id="PS51755"/>
    </source>
</evidence>
<gene>
    <name evidence="10" type="ORF">GWO12_11325</name>
</gene>
<dbReference type="SUPFAM" id="SSF46894">
    <property type="entry name" value="C-terminal effector domain of the bipartite response regulators"/>
    <property type="match status" value="1"/>
</dbReference>
<dbReference type="AlphaFoldDB" id="A0AAE4Z8M4"/>
<dbReference type="InterPro" id="IPR036388">
    <property type="entry name" value="WH-like_DNA-bd_sf"/>
</dbReference>
<dbReference type="InterPro" id="IPR016032">
    <property type="entry name" value="Sig_transdc_resp-reg_C-effctor"/>
</dbReference>
<dbReference type="SMART" id="SM00862">
    <property type="entry name" value="Trans_reg_C"/>
    <property type="match status" value="1"/>
</dbReference>
<name>A0AAE4Z8M4_9BACT</name>
<evidence type="ECO:0000313" key="11">
    <source>
        <dbReference type="Proteomes" id="UP000702544"/>
    </source>
</evidence>
<keyword evidence="2" id="KW-0902">Two-component regulatory system</keyword>
<dbReference type="Gene3D" id="3.40.50.2300">
    <property type="match status" value="1"/>
</dbReference>
<dbReference type="FunFam" id="3.40.50.2300:FF:000001">
    <property type="entry name" value="DNA-binding response regulator PhoB"/>
    <property type="match status" value="1"/>
</dbReference>
<evidence type="ECO:0000256" key="1">
    <source>
        <dbReference type="ARBA" id="ARBA00022553"/>
    </source>
</evidence>
<dbReference type="PANTHER" id="PTHR48111:SF21">
    <property type="entry name" value="DNA-BINDING DUAL MASTER TRANSCRIPTIONAL REGULATOR RPAA"/>
    <property type="match status" value="1"/>
</dbReference>
<dbReference type="Proteomes" id="UP000702544">
    <property type="component" value="Unassembled WGS sequence"/>
</dbReference>
<dbReference type="InterPro" id="IPR001867">
    <property type="entry name" value="OmpR/PhoB-type_DNA-bd"/>
</dbReference>
<dbReference type="SUPFAM" id="SSF52172">
    <property type="entry name" value="CheY-like"/>
    <property type="match status" value="1"/>
</dbReference>
<keyword evidence="5" id="KW-0804">Transcription</keyword>
<dbReference type="EMBL" id="JAACAK010000091">
    <property type="protein sequence ID" value="NIR75683.1"/>
    <property type="molecule type" value="Genomic_DNA"/>
</dbReference>